<dbReference type="HAMAP" id="MF_00422">
    <property type="entry name" value="SecE"/>
    <property type="match status" value="1"/>
</dbReference>
<keyword evidence="5 9" id="KW-0653">Protein transport</keyword>
<dbReference type="PANTHER" id="PTHR33910">
    <property type="entry name" value="PROTEIN TRANSLOCASE SUBUNIT SECE"/>
    <property type="match status" value="1"/>
</dbReference>
<comment type="subcellular location">
    <subcellularLocation>
        <location evidence="9">Cell membrane</location>
        <topology evidence="9">Single-pass membrane protein</topology>
    </subcellularLocation>
    <subcellularLocation>
        <location evidence="1">Membrane</location>
        <topology evidence="1">Multi-pass membrane protein</topology>
    </subcellularLocation>
</comment>
<keyword evidence="8 9" id="KW-0472">Membrane</keyword>
<dbReference type="Gene3D" id="1.20.5.1030">
    <property type="entry name" value="Preprotein translocase secy subunit"/>
    <property type="match status" value="1"/>
</dbReference>
<dbReference type="GO" id="GO:0006605">
    <property type="term" value="P:protein targeting"/>
    <property type="evidence" value="ECO:0007669"/>
    <property type="project" value="UniProtKB-UniRule"/>
</dbReference>
<evidence type="ECO:0000313" key="11">
    <source>
        <dbReference type="Proteomes" id="UP000176484"/>
    </source>
</evidence>
<comment type="caution">
    <text evidence="10">The sequence shown here is derived from an EMBL/GenBank/DDBJ whole genome shotgun (WGS) entry which is preliminary data.</text>
</comment>
<dbReference type="Proteomes" id="UP000176484">
    <property type="component" value="Unassembled WGS sequence"/>
</dbReference>
<evidence type="ECO:0000313" key="10">
    <source>
        <dbReference type="EMBL" id="OGI47074.1"/>
    </source>
</evidence>
<dbReference type="PANTHER" id="PTHR33910:SF1">
    <property type="entry name" value="PROTEIN TRANSLOCASE SUBUNIT SECE"/>
    <property type="match status" value="1"/>
</dbReference>
<evidence type="ECO:0000256" key="8">
    <source>
        <dbReference type="ARBA" id="ARBA00023136"/>
    </source>
</evidence>
<sequence>MSKITEYFKDTKAELKHVIWPSKSQTFYYTLIVIILSVVIAYYLGIFDFIFSSWLQKVIAI</sequence>
<dbReference type="GO" id="GO:0009306">
    <property type="term" value="P:protein secretion"/>
    <property type="evidence" value="ECO:0007669"/>
    <property type="project" value="UniProtKB-UniRule"/>
</dbReference>
<proteinExistence type="inferred from homology"/>
<evidence type="ECO:0000256" key="3">
    <source>
        <dbReference type="ARBA" id="ARBA00022475"/>
    </source>
</evidence>
<dbReference type="GO" id="GO:0008320">
    <property type="term" value="F:protein transmembrane transporter activity"/>
    <property type="evidence" value="ECO:0007669"/>
    <property type="project" value="UniProtKB-UniRule"/>
</dbReference>
<accession>A0A1F6TPK9</accession>
<feature type="transmembrane region" description="Helical" evidence="9">
    <location>
        <begin position="27"/>
        <end position="51"/>
    </location>
</feature>
<evidence type="ECO:0000256" key="6">
    <source>
        <dbReference type="ARBA" id="ARBA00022989"/>
    </source>
</evidence>
<gene>
    <name evidence="9" type="primary">secE</name>
    <name evidence="10" type="ORF">A2121_00315</name>
</gene>
<dbReference type="EMBL" id="MFTD01000004">
    <property type="protein sequence ID" value="OGI47074.1"/>
    <property type="molecule type" value="Genomic_DNA"/>
</dbReference>
<evidence type="ECO:0000256" key="4">
    <source>
        <dbReference type="ARBA" id="ARBA00022692"/>
    </source>
</evidence>
<dbReference type="GO" id="GO:0005886">
    <property type="term" value="C:plasma membrane"/>
    <property type="evidence" value="ECO:0007669"/>
    <property type="project" value="UniProtKB-SubCell"/>
</dbReference>
<name>A0A1F6TPK9_9BACT</name>
<dbReference type="AlphaFoldDB" id="A0A1F6TPK9"/>
<evidence type="ECO:0000256" key="2">
    <source>
        <dbReference type="ARBA" id="ARBA00022448"/>
    </source>
</evidence>
<keyword evidence="3 9" id="KW-1003">Cell membrane</keyword>
<keyword evidence="7 9" id="KW-0811">Translocation</keyword>
<dbReference type="InterPro" id="IPR035906">
    <property type="entry name" value="MetI-like_sf"/>
</dbReference>
<keyword evidence="4 9" id="KW-0812">Transmembrane</keyword>
<dbReference type="InterPro" id="IPR001901">
    <property type="entry name" value="Translocase_SecE/Sec61-g"/>
</dbReference>
<dbReference type="Pfam" id="PF00584">
    <property type="entry name" value="SecE"/>
    <property type="match status" value="1"/>
</dbReference>
<evidence type="ECO:0000256" key="7">
    <source>
        <dbReference type="ARBA" id="ARBA00023010"/>
    </source>
</evidence>
<comment type="subunit">
    <text evidence="9">Component of the Sec protein translocase complex. Heterotrimer consisting of SecY, SecE and SecG subunits. The heterotrimers can form oligomers, although 1 heterotrimer is thought to be able to translocate proteins. Interacts with the ribosome. Interacts with SecDF, and other proteins may be involved. Interacts with SecA.</text>
</comment>
<dbReference type="GO" id="GO:0043952">
    <property type="term" value="P:protein transport by the Sec complex"/>
    <property type="evidence" value="ECO:0007669"/>
    <property type="project" value="UniProtKB-UniRule"/>
</dbReference>
<comment type="similarity">
    <text evidence="9">Belongs to the SecE/SEC61-gamma family.</text>
</comment>
<dbReference type="GO" id="GO:0065002">
    <property type="term" value="P:intracellular protein transmembrane transport"/>
    <property type="evidence" value="ECO:0007669"/>
    <property type="project" value="UniProtKB-UniRule"/>
</dbReference>
<dbReference type="InterPro" id="IPR005807">
    <property type="entry name" value="SecE_bac"/>
</dbReference>
<keyword evidence="6 9" id="KW-1133">Transmembrane helix</keyword>
<dbReference type="InterPro" id="IPR038379">
    <property type="entry name" value="SecE_sf"/>
</dbReference>
<dbReference type="SUPFAM" id="SSF161098">
    <property type="entry name" value="MetI-like"/>
    <property type="match status" value="1"/>
</dbReference>
<evidence type="ECO:0000256" key="5">
    <source>
        <dbReference type="ARBA" id="ARBA00022927"/>
    </source>
</evidence>
<organism evidence="10 11">
    <name type="scientific">Candidatus Nomurabacteria bacterium GWB1_40_6</name>
    <dbReference type="NCBI Taxonomy" id="1801727"/>
    <lineage>
        <taxon>Bacteria</taxon>
        <taxon>Candidatus Nomuraibacteriota</taxon>
    </lineage>
</organism>
<dbReference type="NCBIfam" id="TIGR00964">
    <property type="entry name" value="secE_bact"/>
    <property type="match status" value="1"/>
</dbReference>
<evidence type="ECO:0000256" key="9">
    <source>
        <dbReference type="HAMAP-Rule" id="MF_00422"/>
    </source>
</evidence>
<reference evidence="10 11" key="1">
    <citation type="journal article" date="2016" name="Nat. Commun.">
        <title>Thousands of microbial genomes shed light on interconnected biogeochemical processes in an aquifer system.</title>
        <authorList>
            <person name="Anantharaman K."/>
            <person name="Brown C.T."/>
            <person name="Hug L.A."/>
            <person name="Sharon I."/>
            <person name="Castelle C.J."/>
            <person name="Probst A.J."/>
            <person name="Thomas B.C."/>
            <person name="Singh A."/>
            <person name="Wilkins M.J."/>
            <person name="Karaoz U."/>
            <person name="Brodie E.L."/>
            <person name="Williams K.H."/>
            <person name="Hubbard S.S."/>
            <person name="Banfield J.F."/>
        </authorList>
    </citation>
    <scope>NUCLEOTIDE SEQUENCE [LARGE SCALE GENOMIC DNA]</scope>
</reference>
<evidence type="ECO:0000256" key="1">
    <source>
        <dbReference type="ARBA" id="ARBA00004141"/>
    </source>
</evidence>
<comment type="function">
    <text evidence="9">Essential subunit of the Sec protein translocation channel SecYEG. Clamps together the 2 halves of SecY. May contact the channel plug during translocation.</text>
</comment>
<keyword evidence="2 9" id="KW-0813">Transport</keyword>
<protein>
    <recommendedName>
        <fullName evidence="9">Protein translocase subunit SecE</fullName>
    </recommendedName>
</protein>